<dbReference type="InterPro" id="IPR048458">
    <property type="entry name" value="MalQ_N"/>
</dbReference>
<keyword evidence="7 10" id="KW-0119">Carbohydrate metabolism</keyword>
<dbReference type="Proteomes" id="UP000325415">
    <property type="component" value="Unassembled WGS sequence"/>
</dbReference>
<evidence type="ECO:0000256" key="10">
    <source>
        <dbReference type="RuleBase" id="RU361207"/>
    </source>
</evidence>
<dbReference type="NCBIfam" id="TIGR00217">
    <property type="entry name" value="malQ"/>
    <property type="match status" value="1"/>
</dbReference>
<evidence type="ECO:0000259" key="11">
    <source>
        <dbReference type="Pfam" id="PF21226"/>
    </source>
</evidence>
<dbReference type="GO" id="GO:0004134">
    <property type="term" value="F:4-alpha-glucanotransferase activity"/>
    <property type="evidence" value="ECO:0007669"/>
    <property type="project" value="UniProtKB-EC"/>
</dbReference>
<sequence>MTQKVESEERLARPLIRLARLVGVETSYIGQTSDYHEIDDDVLVDVFGALGVDATSDEAVAQSITAILDDRHRRLVTPTVLHTVGEQSEVPVNTGVLDVPTASITLENGEKYDGEVTIDAGDGSGAYPLGDAFVVTASILIPADLPMGYHTLHVTVGEREQDATLISAPERIEPLEPIKDGQLWGWMAQLYSIRSAGSWGVGDFADLKTLLVESKHRTGADFLLVNPLHAAEPVSPLTPSPYLPVSRRFVNFTYIRPEGIEEYDALDEETRAQITELHNQTEALNGDAQLIDRDAMWRSKMRALWLIFKAGLGAARQAQFDQFKQATGDELEAYATWCLCYDKWGAPDDNDQGNWIHALSKDSEAIAQVRAQFPDTLDFYRWLEWVAIGQLEDAQQAAKDAGMGIGIMSDMAVGVHPAGSEVWWDPERFAKGATVGAPPDYFNQQGQDWSQPPLSPLSLESTGYQAYRSLVHGMFSQAGAVRIDHILGLFRLWWIPQGRSAIQGAYVHYDSETMIGILAIEAARAQGVIVGEDLGVVPKFVVDSLKRHGILGCTVEWFAQKDGEFLPPDTWRRDALASVNTHDMPPAAGYLVYEHVELRDRLHLLTEPVEDFKAGAVQEHNAMLAMLVDKGFLDPELITDETEHTQQIVEALYRGLKAAPSRLLAASLTDAVGERRTQNQPGTNNEYPNWRIPLADENGDVVPLEALFDNPRLQSLAAIMRA</sequence>
<dbReference type="InterPro" id="IPR017853">
    <property type="entry name" value="GH"/>
</dbReference>
<protein>
    <recommendedName>
        <fullName evidence="4 10">4-alpha-glucanotransferase</fullName>
        <ecNumber evidence="3 10">2.4.1.25</ecNumber>
    </recommendedName>
    <alternativeName>
        <fullName evidence="8 10">Amylomaltase</fullName>
    </alternativeName>
    <alternativeName>
        <fullName evidence="9 10">Disproportionating enzyme</fullName>
    </alternativeName>
</protein>
<evidence type="ECO:0000313" key="12">
    <source>
        <dbReference type="EMBL" id="KAE8129140.1"/>
    </source>
</evidence>
<dbReference type="GeneID" id="78126735"/>
<evidence type="ECO:0000256" key="2">
    <source>
        <dbReference type="ARBA" id="ARBA00005684"/>
    </source>
</evidence>
<dbReference type="RefSeq" id="WP_152580347.1">
    <property type="nucleotide sequence ID" value="NZ_QDAG01000003.1"/>
</dbReference>
<comment type="catalytic activity">
    <reaction evidence="1 10">
        <text>Transfers a segment of a (1-&gt;4)-alpha-D-glucan to a new position in an acceptor, which may be glucose or a (1-&gt;4)-alpha-D-glucan.</text>
        <dbReference type="EC" id="2.4.1.25"/>
    </reaction>
</comment>
<evidence type="ECO:0000256" key="5">
    <source>
        <dbReference type="ARBA" id="ARBA00022676"/>
    </source>
</evidence>
<gene>
    <name evidence="12" type="primary">malQ</name>
    <name evidence="12" type="ORF">DDE84_03385</name>
</gene>
<dbReference type="Gene3D" id="3.20.20.80">
    <property type="entry name" value="Glycosidases"/>
    <property type="match status" value="1"/>
</dbReference>
<keyword evidence="13" id="KW-1185">Reference proteome</keyword>
<dbReference type="EC" id="2.4.1.25" evidence="3 10"/>
<dbReference type="Pfam" id="PF02446">
    <property type="entry name" value="Glyco_hydro_77"/>
    <property type="match status" value="1"/>
</dbReference>
<evidence type="ECO:0000256" key="8">
    <source>
        <dbReference type="ARBA" id="ARBA00031423"/>
    </source>
</evidence>
<dbReference type="EMBL" id="QDAG01000003">
    <property type="protein sequence ID" value="KAE8129140.1"/>
    <property type="molecule type" value="Genomic_DNA"/>
</dbReference>
<evidence type="ECO:0000256" key="1">
    <source>
        <dbReference type="ARBA" id="ARBA00000439"/>
    </source>
</evidence>
<comment type="caution">
    <text evidence="12">The sequence shown here is derived from an EMBL/GenBank/DDBJ whole genome shotgun (WGS) entry which is preliminary data.</text>
</comment>
<organism evidence="12 13">
    <name type="scientific">Bifidobacterium tibiigranuli</name>
    <dbReference type="NCBI Taxonomy" id="2172043"/>
    <lineage>
        <taxon>Bacteria</taxon>
        <taxon>Bacillati</taxon>
        <taxon>Actinomycetota</taxon>
        <taxon>Actinomycetes</taxon>
        <taxon>Bifidobacteriales</taxon>
        <taxon>Bifidobacteriaceae</taxon>
        <taxon>Bifidobacterium</taxon>
    </lineage>
</organism>
<dbReference type="GO" id="GO:0005975">
    <property type="term" value="P:carbohydrate metabolic process"/>
    <property type="evidence" value="ECO:0007669"/>
    <property type="project" value="InterPro"/>
</dbReference>
<dbReference type="InterPro" id="IPR003385">
    <property type="entry name" value="Glyco_hydro_77"/>
</dbReference>
<dbReference type="OrthoDB" id="9811841at2"/>
<evidence type="ECO:0000256" key="4">
    <source>
        <dbReference type="ARBA" id="ARBA00020295"/>
    </source>
</evidence>
<keyword evidence="6 10" id="KW-0808">Transferase</keyword>
<dbReference type="AlphaFoldDB" id="A0A5N6S3T0"/>
<accession>A0A5N6S3T0</accession>
<evidence type="ECO:0000256" key="6">
    <source>
        <dbReference type="ARBA" id="ARBA00022679"/>
    </source>
</evidence>
<dbReference type="PANTHER" id="PTHR32438:SF5">
    <property type="entry name" value="4-ALPHA-GLUCANOTRANSFERASE DPE1, CHLOROPLASTIC_AMYLOPLASTIC"/>
    <property type="match status" value="1"/>
</dbReference>
<evidence type="ECO:0000313" key="13">
    <source>
        <dbReference type="Proteomes" id="UP000325415"/>
    </source>
</evidence>
<dbReference type="SUPFAM" id="SSF51445">
    <property type="entry name" value="(Trans)glycosidases"/>
    <property type="match status" value="1"/>
</dbReference>
<reference evidence="12 13" key="1">
    <citation type="submission" date="2018-04" db="EMBL/GenBank/DDBJ databases">
        <authorList>
            <person name="Eckel V.P."/>
            <person name="Vogel R.F."/>
        </authorList>
    </citation>
    <scope>NUCLEOTIDE SEQUENCE [LARGE SCALE GENOMIC DNA]</scope>
    <source>
        <strain evidence="13">TMW 2.1764</strain>
    </source>
</reference>
<comment type="similarity">
    <text evidence="2 10">Belongs to the disproportionating enzyme family.</text>
</comment>
<evidence type="ECO:0000256" key="3">
    <source>
        <dbReference type="ARBA" id="ARBA00012560"/>
    </source>
</evidence>
<proteinExistence type="inferred from homology"/>
<feature type="domain" description="MalQ N-terminal beta-sandwich" evidence="11">
    <location>
        <begin position="78"/>
        <end position="169"/>
    </location>
</feature>
<evidence type="ECO:0000256" key="7">
    <source>
        <dbReference type="ARBA" id="ARBA00023277"/>
    </source>
</evidence>
<keyword evidence="5 10" id="KW-0328">Glycosyltransferase</keyword>
<name>A0A5N6S3T0_9BIFI</name>
<evidence type="ECO:0000256" key="9">
    <source>
        <dbReference type="ARBA" id="ARBA00031501"/>
    </source>
</evidence>
<dbReference type="Pfam" id="PF21226">
    <property type="entry name" value="MalQ_N"/>
    <property type="match status" value="1"/>
</dbReference>
<dbReference type="PANTHER" id="PTHR32438">
    <property type="entry name" value="4-ALPHA-GLUCANOTRANSFERASE DPE1, CHLOROPLASTIC/AMYLOPLASTIC"/>
    <property type="match status" value="1"/>
</dbReference>